<feature type="non-terminal residue" evidence="2">
    <location>
        <position position="174"/>
    </location>
</feature>
<dbReference type="PROSITE" id="PS50092">
    <property type="entry name" value="TSP1"/>
    <property type="match status" value="1"/>
</dbReference>
<dbReference type="InterPro" id="IPR000884">
    <property type="entry name" value="TSP1_rpt"/>
</dbReference>
<organism evidence="2 3">
    <name type="scientific">Staurois parvus</name>
    <dbReference type="NCBI Taxonomy" id="386267"/>
    <lineage>
        <taxon>Eukaryota</taxon>
        <taxon>Metazoa</taxon>
        <taxon>Chordata</taxon>
        <taxon>Craniata</taxon>
        <taxon>Vertebrata</taxon>
        <taxon>Euteleostomi</taxon>
        <taxon>Amphibia</taxon>
        <taxon>Batrachia</taxon>
        <taxon>Anura</taxon>
        <taxon>Neobatrachia</taxon>
        <taxon>Ranoidea</taxon>
        <taxon>Ranidae</taxon>
        <taxon>Staurois</taxon>
    </lineage>
</organism>
<feature type="non-terminal residue" evidence="2">
    <location>
        <position position="1"/>
    </location>
</feature>
<dbReference type="EMBL" id="CATNWA010015387">
    <property type="protein sequence ID" value="CAI9582842.1"/>
    <property type="molecule type" value="Genomic_DNA"/>
</dbReference>
<feature type="region of interest" description="Disordered" evidence="1">
    <location>
        <begin position="1"/>
        <end position="56"/>
    </location>
</feature>
<evidence type="ECO:0000313" key="3">
    <source>
        <dbReference type="Proteomes" id="UP001162483"/>
    </source>
</evidence>
<dbReference type="InterPro" id="IPR036383">
    <property type="entry name" value="TSP1_rpt_sf"/>
</dbReference>
<evidence type="ECO:0000313" key="2">
    <source>
        <dbReference type="EMBL" id="CAI9582842.1"/>
    </source>
</evidence>
<name>A0ABN9EFV2_9NEOB</name>
<evidence type="ECO:0000256" key="1">
    <source>
        <dbReference type="SAM" id="MobiDB-lite"/>
    </source>
</evidence>
<accession>A0ABN9EFV2</accession>
<protein>
    <submittedName>
        <fullName evidence="2">Uncharacterized protein</fullName>
    </submittedName>
</protein>
<dbReference type="Pfam" id="PF19030">
    <property type="entry name" value="TSP1_ADAMTS"/>
    <property type="match status" value="1"/>
</dbReference>
<comment type="caution">
    <text evidence="2">The sequence shown here is derived from an EMBL/GenBank/DDBJ whole genome shotgun (WGS) entry which is preliminary data.</text>
</comment>
<dbReference type="Proteomes" id="UP001162483">
    <property type="component" value="Unassembled WGS sequence"/>
</dbReference>
<feature type="compositionally biased region" description="Low complexity" evidence="1">
    <location>
        <begin position="39"/>
        <end position="55"/>
    </location>
</feature>
<sequence>LQPQPDHTTYEAPSSHTFSPNGLQDNSSEDILPIIPNDSSDVLSWSPPSPSSTESAETISLVETTLHISPDGMTSSKPEVPPSPSIVSLLTTMMVHIPDSNNEGSTYPHLSEDRTKGLNTTYSNQSIASAMGDDLQRSHWRVGNWTECSTSCGLGAMWRSVVCTARGNNTCDVS</sequence>
<reference evidence="2" key="1">
    <citation type="submission" date="2023-05" db="EMBL/GenBank/DDBJ databases">
        <authorList>
            <person name="Stuckert A."/>
        </authorList>
    </citation>
    <scope>NUCLEOTIDE SEQUENCE</scope>
</reference>
<dbReference type="SUPFAM" id="SSF82895">
    <property type="entry name" value="TSP-1 type 1 repeat"/>
    <property type="match status" value="1"/>
</dbReference>
<keyword evidence="3" id="KW-1185">Reference proteome</keyword>
<gene>
    <name evidence="2" type="ORF">SPARVUS_LOCUS9719230</name>
</gene>
<feature type="compositionally biased region" description="Polar residues" evidence="1">
    <location>
        <begin position="1"/>
        <end position="26"/>
    </location>
</feature>
<proteinExistence type="predicted"/>